<organism evidence="3 4">
    <name type="scientific">Postia placenta MAD-698-R-SB12</name>
    <dbReference type="NCBI Taxonomy" id="670580"/>
    <lineage>
        <taxon>Eukaryota</taxon>
        <taxon>Fungi</taxon>
        <taxon>Dikarya</taxon>
        <taxon>Basidiomycota</taxon>
        <taxon>Agaricomycotina</taxon>
        <taxon>Agaricomycetes</taxon>
        <taxon>Polyporales</taxon>
        <taxon>Adustoporiaceae</taxon>
        <taxon>Rhodonia</taxon>
    </lineage>
</organism>
<dbReference type="OrthoDB" id="6119954at2759"/>
<dbReference type="AlphaFoldDB" id="A0A1X6MPI2"/>
<dbReference type="PANTHER" id="PTHR30575:SF0">
    <property type="entry name" value="XAA-ARG DIPEPTIDASE"/>
    <property type="match status" value="1"/>
</dbReference>
<evidence type="ECO:0000313" key="4">
    <source>
        <dbReference type="Proteomes" id="UP000194127"/>
    </source>
</evidence>
<reference evidence="3 4" key="1">
    <citation type="submission" date="2017-04" db="EMBL/GenBank/DDBJ databases">
        <title>Genome Sequence of the Model Brown-Rot Fungus Postia placenta SB12.</title>
        <authorList>
            <consortium name="DOE Joint Genome Institute"/>
            <person name="Gaskell J."/>
            <person name="Kersten P."/>
            <person name="Larrondo L.F."/>
            <person name="Canessa P."/>
            <person name="Martinez D."/>
            <person name="Hibbett D."/>
            <person name="Schmoll M."/>
            <person name="Kubicek C.P."/>
            <person name="Martinez A.T."/>
            <person name="Yadav J."/>
            <person name="Master E."/>
            <person name="Magnuson J.K."/>
            <person name="James T."/>
            <person name="Yaver D."/>
            <person name="Berka R."/>
            <person name="Labutti K."/>
            <person name="Lipzen A."/>
            <person name="Aerts A."/>
            <person name="Barry K."/>
            <person name="Henrissat B."/>
            <person name="Blanchette R."/>
            <person name="Grigoriev I."/>
            <person name="Cullen D."/>
        </authorList>
    </citation>
    <scope>NUCLEOTIDE SEQUENCE [LARGE SCALE GENOMIC DNA]</scope>
    <source>
        <strain evidence="3 4">MAD-698-R-SB12</strain>
    </source>
</reference>
<gene>
    <name evidence="3" type="ORF">POSPLADRAFT_1185076</name>
</gene>
<dbReference type="STRING" id="670580.A0A1X6MPI2"/>
<dbReference type="SUPFAM" id="SSF53187">
    <property type="entry name" value="Zn-dependent exopeptidases"/>
    <property type="match status" value="1"/>
</dbReference>
<dbReference type="FunFam" id="3.30.70.360:FF:000004">
    <property type="entry name" value="Peptidase M20 domain-containing protein 2"/>
    <property type="match status" value="1"/>
</dbReference>
<dbReference type="InterPro" id="IPR011650">
    <property type="entry name" value="Peptidase_M20_dimer"/>
</dbReference>
<dbReference type="GeneID" id="36334075"/>
<accession>A0A1X6MPI2</accession>
<dbReference type="PANTHER" id="PTHR30575">
    <property type="entry name" value="PEPTIDASE M20"/>
    <property type="match status" value="1"/>
</dbReference>
<dbReference type="EMBL" id="KZ110605">
    <property type="protein sequence ID" value="OSX58220.1"/>
    <property type="molecule type" value="Genomic_DNA"/>
</dbReference>
<comment type="similarity">
    <text evidence="1">Belongs to the peptidase M20A family.</text>
</comment>
<name>A0A1X6MPI2_9APHY</name>
<evidence type="ECO:0000259" key="2">
    <source>
        <dbReference type="Pfam" id="PF07687"/>
    </source>
</evidence>
<dbReference type="Gene3D" id="3.40.630.10">
    <property type="entry name" value="Zn peptidases"/>
    <property type="match status" value="1"/>
</dbReference>
<feature type="domain" description="Peptidase M20 dimerisation" evidence="2">
    <location>
        <begin position="206"/>
        <end position="293"/>
    </location>
</feature>
<dbReference type="InterPro" id="IPR017439">
    <property type="entry name" value="Amidohydrolase"/>
</dbReference>
<evidence type="ECO:0000313" key="3">
    <source>
        <dbReference type="EMBL" id="OSX58220.1"/>
    </source>
</evidence>
<dbReference type="InterPro" id="IPR052030">
    <property type="entry name" value="Peptidase_M20/M20A_hydrolases"/>
</dbReference>
<dbReference type="Pfam" id="PF01546">
    <property type="entry name" value="Peptidase_M20"/>
    <property type="match status" value="1"/>
</dbReference>
<dbReference type="InterPro" id="IPR002933">
    <property type="entry name" value="Peptidase_M20"/>
</dbReference>
<dbReference type="GO" id="GO:0016805">
    <property type="term" value="F:dipeptidase activity"/>
    <property type="evidence" value="ECO:0007669"/>
    <property type="project" value="TreeGrafter"/>
</dbReference>
<dbReference type="InterPro" id="IPR036264">
    <property type="entry name" value="Bact_exopeptidase_dim_dom"/>
</dbReference>
<dbReference type="Gene3D" id="3.80.10.10">
    <property type="entry name" value="Ribonuclease Inhibitor"/>
    <property type="match status" value="1"/>
</dbReference>
<protein>
    <recommendedName>
        <fullName evidence="2">Peptidase M20 dimerisation domain-containing protein</fullName>
    </recommendedName>
</protein>
<dbReference type="CDD" id="cd05672">
    <property type="entry name" value="M20_ACY1L2-like"/>
    <property type="match status" value="1"/>
</dbReference>
<dbReference type="SUPFAM" id="SSF52047">
    <property type="entry name" value="RNI-like"/>
    <property type="match status" value="1"/>
</dbReference>
<dbReference type="Pfam" id="PF07687">
    <property type="entry name" value="M20_dimer"/>
    <property type="match status" value="1"/>
</dbReference>
<evidence type="ECO:0000256" key="1">
    <source>
        <dbReference type="ARBA" id="ARBA00006247"/>
    </source>
</evidence>
<sequence length="964" mass="107042">MCGSENAMTMPFWHPDDASTEVQGTGESIYRHEVLETIESVMASLDEELRALSLDIHAHPEVRWEEHRTHDALTVYMENKGWAVTKHHLLPTAWEARSTYGTGGPILGVNSEMDALPGIGHACGHNLIAIAGAAVALAVRAALETHDIPGTVILLGTPAEEGGGGKAILLEKCAYEGMAACLMCHPAPGPKHSASLSSCLARQILEVEFFGHTAHAALSPWEGQNAVDAAVLAYNGISALRQQLRPTHRVHGIFIGKDWTPNIIPDYAKMIWYVRAPTRAEMDASTQRVIACFEGAAISSACRQELHKGAATFDLRQNKALGDEFAAVFRGRYGPVDYVHGIAGASTDFGNVTYALPALHPSFGIPTVPNGGNHTIAFTEAAATVAAHRATLNVAKALAATGVRVLDDTDFRAEVRKSFNTDCRIRDSISEFIAVAHGRLFTSASIPILMSILPHQGQAFLSPEIWDIIIPKTSRAGQRSCLFVCRSFYGIAARTLFSSVYIHLGLCDWRWAYRTRAREEIVQLERDNITRASALLEHIAHDVVFASYVRKMAVYVFINEAEDRVSEARQCLLSALKSLHNLTTFVVSQYRSSLDVDQECIDALASAHPPLRELHFPQDGPMNMTLGDLRLDSFDRLESVTLQLEAGYRVDGFTGYDREKEFLRTLTSARRDTLQCLRIGGNLALDCPDALAQVLHLRDLELQYSEGVDEVETIIQRCPNLHSFGLASYSGDHEGVMEMFARNSSALPHLTSLRYTGYDPLYGKTFTLDGLVGFVREKALLRRLDFAASYRWEELKTLLPFLRSSQTLQTLGLSLQAEVFREDDARHLQAHFPSQIRALRVHVSIKSLEVDAETWHGLWTHLSELRFIYVHEEQHERGPVLDVEQLASRAPRLQVIGVNGRFREVERRSDGSVALSAPWPMFKIATRDFDCDDWEWLMFESTLPLWEVSVLNGPRAPTTGLITY</sequence>
<proteinExistence type="inferred from homology"/>
<keyword evidence="4" id="KW-1185">Reference proteome</keyword>
<dbReference type="NCBIfam" id="TIGR01891">
    <property type="entry name" value="amidohydrolases"/>
    <property type="match status" value="1"/>
</dbReference>
<dbReference type="SUPFAM" id="SSF55031">
    <property type="entry name" value="Bacterial exopeptidase dimerisation domain"/>
    <property type="match status" value="1"/>
</dbReference>
<dbReference type="RefSeq" id="XP_024335014.1">
    <property type="nucleotide sequence ID" value="XM_024489126.1"/>
</dbReference>
<dbReference type="Proteomes" id="UP000194127">
    <property type="component" value="Unassembled WGS sequence"/>
</dbReference>
<dbReference type="InterPro" id="IPR032675">
    <property type="entry name" value="LRR_dom_sf"/>
</dbReference>
<dbReference type="Gene3D" id="3.30.70.360">
    <property type="match status" value="1"/>
</dbReference>